<dbReference type="AlphaFoldDB" id="A0A1M4TUS2"/>
<evidence type="ECO:0000313" key="2">
    <source>
        <dbReference type="Proteomes" id="UP000184462"/>
    </source>
</evidence>
<dbReference type="NCBIfam" id="TIGR01200">
    <property type="entry name" value="GLPGLI"/>
    <property type="match status" value="1"/>
</dbReference>
<accession>A0A1M4TUS2</accession>
<dbReference type="Pfam" id="PF09697">
    <property type="entry name" value="Porph_ging"/>
    <property type="match status" value="1"/>
</dbReference>
<dbReference type="STRING" id="1155689.SAMN05444278_10233"/>
<protein>
    <submittedName>
        <fullName evidence="1">GLPGLI family protein</fullName>
    </submittedName>
</protein>
<dbReference type="EMBL" id="FQTW01000002">
    <property type="protein sequence ID" value="SHE48202.1"/>
    <property type="molecule type" value="Genomic_DNA"/>
</dbReference>
<keyword evidence="2" id="KW-1185">Reference proteome</keyword>
<reference evidence="1 2" key="1">
    <citation type="submission" date="2016-11" db="EMBL/GenBank/DDBJ databases">
        <authorList>
            <person name="Jaros S."/>
            <person name="Januszkiewicz K."/>
            <person name="Wedrychowicz H."/>
        </authorList>
    </citation>
    <scope>NUCLEOTIDE SEQUENCE [LARGE SCALE GENOMIC DNA]</scope>
    <source>
        <strain evidence="1 2">DSM 25661</strain>
    </source>
</reference>
<evidence type="ECO:0000313" key="1">
    <source>
        <dbReference type="EMBL" id="SHE48202.1"/>
    </source>
</evidence>
<gene>
    <name evidence="1" type="ORF">SAMN05444278_10233</name>
</gene>
<dbReference type="InterPro" id="IPR005901">
    <property type="entry name" value="GLPGLI"/>
</dbReference>
<proteinExistence type="predicted"/>
<organism evidence="1 2">
    <name type="scientific">Psychroflexus salarius</name>
    <dbReference type="NCBI Taxonomy" id="1155689"/>
    <lineage>
        <taxon>Bacteria</taxon>
        <taxon>Pseudomonadati</taxon>
        <taxon>Bacteroidota</taxon>
        <taxon>Flavobacteriia</taxon>
        <taxon>Flavobacteriales</taxon>
        <taxon>Flavobacteriaceae</taxon>
        <taxon>Psychroflexus</taxon>
    </lineage>
</organism>
<name>A0A1M4TUS2_9FLAO</name>
<dbReference type="Proteomes" id="UP000184462">
    <property type="component" value="Unassembled WGS sequence"/>
</dbReference>
<sequence>MFCLVSLTTMVGQTNAIEVNYSLTLKPIKSQAPNAEFVKSIVKSLKPYEDRITYQLIVNQGLSRFKTKPIMDSDLNPGLLPSLQLHADASTVYYQNQQDEYYYKFLHSRSFSGIVIKDHFKKFNWRIDNQKIKTILGYKCYLATASFSADGIKKNIKVWFSPKININSGPMYYNGLPGLILAYQDRHRYLEAKKISFNSIKTIKQPKVEQYYTEDEFLKLVKNKMKRFGFDPSKK</sequence>